<protein>
    <submittedName>
        <fullName evidence="1">DUF2617 family protein</fullName>
    </submittedName>
</protein>
<proteinExistence type="predicted"/>
<name>A0ABU2NTM1_9ACTN</name>
<dbReference type="InterPro" id="IPR024486">
    <property type="entry name" value="DUF2617"/>
</dbReference>
<organism evidence="1 2">
    <name type="scientific">Streptomyces hazeniae</name>
    <dbReference type="NCBI Taxonomy" id="3075538"/>
    <lineage>
        <taxon>Bacteria</taxon>
        <taxon>Bacillati</taxon>
        <taxon>Actinomycetota</taxon>
        <taxon>Actinomycetes</taxon>
        <taxon>Kitasatosporales</taxon>
        <taxon>Streptomycetaceae</taxon>
        <taxon>Streptomyces</taxon>
    </lineage>
</organism>
<dbReference type="Pfam" id="PF10936">
    <property type="entry name" value="DUF2617"/>
    <property type="match status" value="1"/>
</dbReference>
<dbReference type="RefSeq" id="WP_311674090.1">
    <property type="nucleotide sequence ID" value="NZ_JAVREQ010000014.1"/>
</dbReference>
<sequence>MTGIPLAAPYLDTSADELSFALGLSAHDALAVTEVETTAGLTVELRLLGASHQVFAGPVRETVACLPGGSRRLPETVTEEFPGWVYRFTARVEHHPQTEFARRVAEVRATAQGRADALCGVFPGDADAVTALAMDRGPGVGWRTWHTYPHTGHVVATHTRMEKR</sequence>
<gene>
    <name evidence="1" type="ORF">RM572_16340</name>
</gene>
<reference evidence="2" key="1">
    <citation type="submission" date="2023-07" db="EMBL/GenBank/DDBJ databases">
        <title>30 novel species of actinomycetes from the DSMZ collection.</title>
        <authorList>
            <person name="Nouioui I."/>
        </authorList>
    </citation>
    <scope>NUCLEOTIDE SEQUENCE [LARGE SCALE GENOMIC DNA]</scope>
    <source>
        <strain evidence="2">DSM 42041</strain>
    </source>
</reference>
<dbReference type="EMBL" id="JAVREQ010000014">
    <property type="protein sequence ID" value="MDT0380324.1"/>
    <property type="molecule type" value="Genomic_DNA"/>
</dbReference>
<dbReference type="Proteomes" id="UP001183414">
    <property type="component" value="Unassembled WGS sequence"/>
</dbReference>
<accession>A0ABU2NTM1</accession>
<comment type="caution">
    <text evidence="1">The sequence shown here is derived from an EMBL/GenBank/DDBJ whole genome shotgun (WGS) entry which is preliminary data.</text>
</comment>
<evidence type="ECO:0000313" key="2">
    <source>
        <dbReference type="Proteomes" id="UP001183414"/>
    </source>
</evidence>
<evidence type="ECO:0000313" key="1">
    <source>
        <dbReference type="EMBL" id="MDT0380324.1"/>
    </source>
</evidence>
<keyword evidence="2" id="KW-1185">Reference proteome</keyword>